<sequence>MKLTSSAFLENGPIPQTYTCDGDDLSPPLDWTGVPPGTVSLLLSCDDPDAPHGVFCHWVAFNIPPDLHGLTEGIGFRQGGRFQQAANDFGRMGYGGPCPPRGDGPHAYRFRLSALDRLLNDVPARTRGPQILAMAKPYVIASAELIGRYGRHGG</sequence>
<comment type="caution">
    <text evidence="1">The sequence shown here is derived from an EMBL/GenBank/DDBJ whole genome shotgun (WGS) entry which is preliminary data.</text>
</comment>
<keyword evidence="2" id="KW-1185">Reference proteome</keyword>
<reference evidence="1" key="1">
    <citation type="submission" date="2020-11" db="EMBL/GenBank/DDBJ databases">
        <authorList>
            <person name="Kim M.K."/>
        </authorList>
    </citation>
    <scope>NUCLEOTIDE SEQUENCE</scope>
    <source>
        <strain evidence="1">BT350</strain>
    </source>
</reference>
<evidence type="ECO:0000313" key="2">
    <source>
        <dbReference type="Proteomes" id="UP000599312"/>
    </source>
</evidence>
<dbReference type="InterPro" id="IPR008914">
    <property type="entry name" value="PEBP"/>
</dbReference>
<dbReference type="PANTHER" id="PTHR30289">
    <property type="entry name" value="UNCHARACTERIZED PROTEIN YBCL-RELATED"/>
    <property type="match status" value="1"/>
</dbReference>
<dbReference type="Proteomes" id="UP000599312">
    <property type="component" value="Unassembled WGS sequence"/>
</dbReference>
<dbReference type="Gene3D" id="3.90.280.10">
    <property type="entry name" value="PEBP-like"/>
    <property type="match status" value="1"/>
</dbReference>
<name>A0A931BK33_9HYPH</name>
<dbReference type="CDD" id="cd00865">
    <property type="entry name" value="PEBP_bact_arch"/>
    <property type="match status" value="1"/>
</dbReference>
<dbReference type="Pfam" id="PF01161">
    <property type="entry name" value="PBP"/>
    <property type="match status" value="1"/>
</dbReference>
<dbReference type="AlphaFoldDB" id="A0A931BK33"/>
<dbReference type="EMBL" id="JADQDO010000001">
    <property type="protein sequence ID" value="MBF9232407.1"/>
    <property type="molecule type" value="Genomic_DNA"/>
</dbReference>
<organism evidence="1 2">
    <name type="scientific">Microvirga alba</name>
    <dbReference type="NCBI Taxonomy" id="2791025"/>
    <lineage>
        <taxon>Bacteria</taxon>
        <taxon>Pseudomonadati</taxon>
        <taxon>Pseudomonadota</taxon>
        <taxon>Alphaproteobacteria</taxon>
        <taxon>Hyphomicrobiales</taxon>
        <taxon>Methylobacteriaceae</taxon>
        <taxon>Microvirga</taxon>
    </lineage>
</organism>
<proteinExistence type="predicted"/>
<accession>A0A931BK33</accession>
<protein>
    <submittedName>
        <fullName evidence="1">YbhB/YbcL family Raf kinase inhibitor-like protein</fullName>
    </submittedName>
</protein>
<dbReference type="PANTHER" id="PTHR30289:SF1">
    <property type="entry name" value="PEBP (PHOSPHATIDYLETHANOLAMINE-BINDING PROTEIN) FAMILY PROTEIN"/>
    <property type="match status" value="1"/>
</dbReference>
<dbReference type="InterPro" id="IPR005247">
    <property type="entry name" value="YbhB_YbcL/LppC-like"/>
</dbReference>
<dbReference type="RefSeq" id="WP_196270364.1">
    <property type="nucleotide sequence ID" value="NZ_JADQDO010000001.1"/>
</dbReference>
<evidence type="ECO:0000313" key="1">
    <source>
        <dbReference type="EMBL" id="MBF9232407.1"/>
    </source>
</evidence>
<dbReference type="InterPro" id="IPR036610">
    <property type="entry name" value="PEBP-like_sf"/>
</dbReference>
<gene>
    <name evidence="1" type="ORF">I2H38_03330</name>
</gene>
<dbReference type="NCBIfam" id="TIGR00481">
    <property type="entry name" value="YbhB/YbcL family Raf kinase inhibitor-like protein"/>
    <property type="match status" value="1"/>
</dbReference>
<dbReference type="SUPFAM" id="SSF49777">
    <property type="entry name" value="PEBP-like"/>
    <property type="match status" value="1"/>
</dbReference>